<dbReference type="InterPro" id="IPR029028">
    <property type="entry name" value="Alpha/beta_knot_MTases"/>
</dbReference>
<comment type="subunit">
    <text evidence="5">Homodimer.</text>
</comment>
<dbReference type="CDD" id="cd18081">
    <property type="entry name" value="RlmH-like"/>
    <property type="match status" value="1"/>
</dbReference>
<dbReference type="PIRSF" id="PIRSF004505">
    <property type="entry name" value="MT_bac"/>
    <property type="match status" value="1"/>
</dbReference>
<dbReference type="Pfam" id="PF02590">
    <property type="entry name" value="SPOUT_MTase"/>
    <property type="match status" value="1"/>
</dbReference>
<evidence type="ECO:0000313" key="6">
    <source>
        <dbReference type="EMBL" id="SDX55870.1"/>
    </source>
</evidence>
<keyword evidence="1 5" id="KW-0489">Methyltransferase</keyword>
<dbReference type="NCBIfam" id="NF000986">
    <property type="entry name" value="PRK00103.1-4"/>
    <property type="match status" value="1"/>
</dbReference>
<evidence type="ECO:0000256" key="1">
    <source>
        <dbReference type="ARBA" id="ARBA00022603"/>
    </source>
</evidence>
<proteinExistence type="inferred from homology"/>
<dbReference type="GO" id="GO:0005737">
    <property type="term" value="C:cytoplasm"/>
    <property type="evidence" value="ECO:0007669"/>
    <property type="project" value="UniProtKB-SubCell"/>
</dbReference>
<dbReference type="AlphaFoldDB" id="A0A1H3CPA9"/>
<keyword evidence="3 5" id="KW-0949">S-adenosyl-L-methionine</keyword>
<sequence length="156" mass="17823">MRIHLICVGRRMPSWIETGYREYAKRLPHECALQLVEIDPVHRTKTTPVRQACEEEGRRILKAIPKGAEIIALDERGQSWSTETLAERLRNWLTDGRDRALLVGGADGLSPDCLAQAHARWSLSALTFPHPLVRVLLAEQLYRAWSLTQGHPYHRV</sequence>
<dbReference type="PANTHER" id="PTHR33603">
    <property type="entry name" value="METHYLTRANSFERASE"/>
    <property type="match status" value="1"/>
</dbReference>
<dbReference type="EC" id="2.1.1.177" evidence="5"/>
<dbReference type="STRING" id="61595.SAMN05421644_10685"/>
<dbReference type="OrthoDB" id="9806643at2"/>
<dbReference type="GO" id="GO:0070038">
    <property type="term" value="F:rRNA (pseudouridine-N3-)-methyltransferase activity"/>
    <property type="evidence" value="ECO:0007669"/>
    <property type="project" value="UniProtKB-UniRule"/>
</dbReference>
<organism evidence="6 7">
    <name type="scientific">Allochromatium warmingii</name>
    <name type="common">Chromatium warmingii</name>
    <dbReference type="NCBI Taxonomy" id="61595"/>
    <lineage>
        <taxon>Bacteria</taxon>
        <taxon>Pseudomonadati</taxon>
        <taxon>Pseudomonadota</taxon>
        <taxon>Gammaproteobacteria</taxon>
        <taxon>Chromatiales</taxon>
        <taxon>Chromatiaceae</taxon>
        <taxon>Allochromatium</taxon>
    </lineage>
</organism>
<dbReference type="Gene3D" id="3.40.1280.10">
    <property type="match status" value="1"/>
</dbReference>
<reference evidence="7" key="1">
    <citation type="submission" date="2016-10" db="EMBL/GenBank/DDBJ databases">
        <authorList>
            <person name="Varghese N."/>
            <person name="Submissions S."/>
        </authorList>
    </citation>
    <scope>NUCLEOTIDE SEQUENCE [LARGE SCALE GENOMIC DNA]</scope>
    <source>
        <strain evidence="7">DSM 173</strain>
    </source>
</reference>
<dbReference type="HAMAP" id="MF_00658">
    <property type="entry name" value="23SrRNA_methyltr_H"/>
    <property type="match status" value="1"/>
</dbReference>
<evidence type="ECO:0000256" key="3">
    <source>
        <dbReference type="ARBA" id="ARBA00022691"/>
    </source>
</evidence>
<keyword evidence="5" id="KW-0963">Cytoplasm</keyword>
<dbReference type="EMBL" id="FNOW01000006">
    <property type="protein sequence ID" value="SDX55870.1"/>
    <property type="molecule type" value="Genomic_DNA"/>
</dbReference>
<comment type="function">
    <text evidence="5">Specifically methylates the pseudouridine at position 1915 (m3Psi1915) in 23S rRNA.</text>
</comment>
<accession>A0A1H3CPA9</accession>
<keyword evidence="5" id="KW-0698">rRNA processing</keyword>
<comment type="subcellular location">
    <subcellularLocation>
        <location evidence="5">Cytoplasm</location>
    </subcellularLocation>
</comment>
<dbReference type="NCBIfam" id="TIGR00246">
    <property type="entry name" value="tRNA_RlmH_YbeA"/>
    <property type="match status" value="1"/>
</dbReference>
<dbReference type="Proteomes" id="UP000198672">
    <property type="component" value="Unassembled WGS sequence"/>
</dbReference>
<feature type="binding site" evidence="5">
    <location>
        <begin position="123"/>
        <end position="128"/>
    </location>
    <ligand>
        <name>S-adenosyl-L-methionine</name>
        <dbReference type="ChEBI" id="CHEBI:59789"/>
    </ligand>
</feature>
<evidence type="ECO:0000256" key="4">
    <source>
        <dbReference type="ARBA" id="ARBA00038303"/>
    </source>
</evidence>
<comment type="catalytic activity">
    <reaction evidence="5">
        <text>pseudouridine(1915) in 23S rRNA + S-adenosyl-L-methionine = N(3)-methylpseudouridine(1915) in 23S rRNA + S-adenosyl-L-homocysteine + H(+)</text>
        <dbReference type="Rhea" id="RHEA:42752"/>
        <dbReference type="Rhea" id="RHEA-COMP:10221"/>
        <dbReference type="Rhea" id="RHEA-COMP:10222"/>
        <dbReference type="ChEBI" id="CHEBI:15378"/>
        <dbReference type="ChEBI" id="CHEBI:57856"/>
        <dbReference type="ChEBI" id="CHEBI:59789"/>
        <dbReference type="ChEBI" id="CHEBI:65314"/>
        <dbReference type="ChEBI" id="CHEBI:74486"/>
        <dbReference type="EC" id="2.1.1.177"/>
    </reaction>
</comment>
<name>A0A1H3CPA9_ALLWA</name>
<dbReference type="InterPro" id="IPR003742">
    <property type="entry name" value="RlmH-like"/>
</dbReference>
<evidence type="ECO:0000313" key="7">
    <source>
        <dbReference type="Proteomes" id="UP000198672"/>
    </source>
</evidence>
<keyword evidence="2 5" id="KW-0808">Transferase</keyword>
<protein>
    <recommendedName>
        <fullName evidence="5">Ribosomal RNA large subunit methyltransferase H</fullName>
        <ecNumber evidence="5">2.1.1.177</ecNumber>
    </recommendedName>
    <alternativeName>
        <fullName evidence="5">23S rRNA (pseudouridine1915-N3)-methyltransferase</fullName>
    </alternativeName>
    <alternativeName>
        <fullName evidence="5">23S rRNA m3Psi1915 methyltransferase</fullName>
    </alternativeName>
    <alternativeName>
        <fullName evidence="5">rRNA (pseudouridine-N3-)-methyltransferase RlmH</fullName>
    </alternativeName>
</protein>
<evidence type="ECO:0000256" key="5">
    <source>
        <dbReference type="HAMAP-Rule" id="MF_00658"/>
    </source>
</evidence>
<feature type="binding site" evidence="5">
    <location>
        <position position="104"/>
    </location>
    <ligand>
        <name>S-adenosyl-L-methionine</name>
        <dbReference type="ChEBI" id="CHEBI:59789"/>
    </ligand>
</feature>
<dbReference type="RefSeq" id="WP_091332335.1">
    <property type="nucleotide sequence ID" value="NZ_FNOW01000006.1"/>
</dbReference>
<gene>
    <name evidence="5" type="primary">rlmH</name>
    <name evidence="6" type="ORF">SAMN05421644_10685</name>
</gene>
<dbReference type="InterPro" id="IPR029026">
    <property type="entry name" value="tRNA_m1G_MTases_N"/>
</dbReference>
<comment type="similarity">
    <text evidence="4 5">Belongs to the RNA methyltransferase RlmH family.</text>
</comment>
<keyword evidence="7" id="KW-1185">Reference proteome</keyword>
<evidence type="ECO:0000256" key="2">
    <source>
        <dbReference type="ARBA" id="ARBA00022679"/>
    </source>
</evidence>
<dbReference type="SUPFAM" id="SSF75217">
    <property type="entry name" value="alpha/beta knot"/>
    <property type="match status" value="1"/>
</dbReference>
<feature type="binding site" evidence="5">
    <location>
        <position position="73"/>
    </location>
    <ligand>
        <name>S-adenosyl-L-methionine</name>
        <dbReference type="ChEBI" id="CHEBI:59789"/>
    </ligand>
</feature>
<dbReference type="PANTHER" id="PTHR33603:SF1">
    <property type="entry name" value="RIBOSOMAL RNA LARGE SUBUNIT METHYLTRANSFERASE H"/>
    <property type="match status" value="1"/>
</dbReference>